<dbReference type="Pfam" id="PF00005">
    <property type="entry name" value="ABC_tran"/>
    <property type="match status" value="1"/>
</dbReference>
<dbReference type="InterPro" id="IPR017871">
    <property type="entry name" value="ABC_transporter-like_CS"/>
</dbReference>
<dbReference type="InterPro" id="IPR003439">
    <property type="entry name" value="ABC_transporter-like_ATP-bd"/>
</dbReference>
<comment type="caution">
    <text evidence="5">The sequence shown here is derived from an EMBL/GenBank/DDBJ whole genome shotgun (WGS) entry which is preliminary data.</text>
</comment>
<evidence type="ECO:0000256" key="2">
    <source>
        <dbReference type="ARBA" id="ARBA00022741"/>
    </source>
</evidence>
<evidence type="ECO:0000313" key="5">
    <source>
        <dbReference type="EMBL" id="TVX93863.1"/>
    </source>
</evidence>
<organism evidence="5 6">
    <name type="scientific">Paenibacillus agilis</name>
    <dbReference type="NCBI Taxonomy" id="3020863"/>
    <lineage>
        <taxon>Bacteria</taxon>
        <taxon>Bacillati</taxon>
        <taxon>Bacillota</taxon>
        <taxon>Bacilli</taxon>
        <taxon>Bacillales</taxon>
        <taxon>Paenibacillaceae</taxon>
        <taxon>Paenibacillus</taxon>
    </lineage>
</organism>
<dbReference type="OrthoDB" id="9804819at2"/>
<keyword evidence="3 5" id="KW-0067">ATP-binding</keyword>
<keyword evidence="6" id="KW-1185">Reference proteome</keyword>
<dbReference type="InterPro" id="IPR050763">
    <property type="entry name" value="ABC_transporter_ATP-binding"/>
</dbReference>
<dbReference type="SMART" id="SM00382">
    <property type="entry name" value="AAA"/>
    <property type="match status" value="1"/>
</dbReference>
<protein>
    <submittedName>
        <fullName evidence="5">ATP-binding cassette domain-containing protein</fullName>
    </submittedName>
</protein>
<evidence type="ECO:0000313" key="6">
    <source>
        <dbReference type="Proteomes" id="UP000318102"/>
    </source>
</evidence>
<dbReference type="PANTHER" id="PTHR42711">
    <property type="entry name" value="ABC TRANSPORTER ATP-BINDING PROTEIN"/>
    <property type="match status" value="1"/>
</dbReference>
<dbReference type="PROSITE" id="PS50893">
    <property type="entry name" value="ABC_TRANSPORTER_2"/>
    <property type="match status" value="1"/>
</dbReference>
<dbReference type="EMBL" id="VNJK01000001">
    <property type="protein sequence ID" value="TVX93863.1"/>
    <property type="molecule type" value="Genomic_DNA"/>
</dbReference>
<evidence type="ECO:0000259" key="4">
    <source>
        <dbReference type="PROSITE" id="PS50893"/>
    </source>
</evidence>
<dbReference type="PANTHER" id="PTHR42711:SF4">
    <property type="entry name" value="ABC TRANSPORTER RELATED"/>
    <property type="match status" value="1"/>
</dbReference>
<accession>A0A559J1Z3</accession>
<dbReference type="SUPFAM" id="SSF52540">
    <property type="entry name" value="P-loop containing nucleoside triphosphate hydrolases"/>
    <property type="match status" value="1"/>
</dbReference>
<proteinExistence type="predicted"/>
<dbReference type="GO" id="GO:0016887">
    <property type="term" value="F:ATP hydrolysis activity"/>
    <property type="evidence" value="ECO:0007669"/>
    <property type="project" value="InterPro"/>
</dbReference>
<dbReference type="Proteomes" id="UP000318102">
    <property type="component" value="Unassembled WGS sequence"/>
</dbReference>
<dbReference type="InterPro" id="IPR003593">
    <property type="entry name" value="AAA+_ATPase"/>
</dbReference>
<evidence type="ECO:0000256" key="3">
    <source>
        <dbReference type="ARBA" id="ARBA00022840"/>
    </source>
</evidence>
<keyword evidence="1" id="KW-0813">Transport</keyword>
<dbReference type="GO" id="GO:0005524">
    <property type="term" value="F:ATP binding"/>
    <property type="evidence" value="ECO:0007669"/>
    <property type="project" value="UniProtKB-KW"/>
</dbReference>
<evidence type="ECO:0000256" key="1">
    <source>
        <dbReference type="ARBA" id="ARBA00022448"/>
    </source>
</evidence>
<dbReference type="InterPro" id="IPR027417">
    <property type="entry name" value="P-loop_NTPase"/>
</dbReference>
<dbReference type="RefSeq" id="WP_144990761.1">
    <property type="nucleotide sequence ID" value="NZ_VNJK01000001.1"/>
</dbReference>
<keyword evidence="2" id="KW-0547">Nucleotide-binding</keyword>
<reference evidence="5 6" key="1">
    <citation type="submission" date="2019-07" db="EMBL/GenBank/DDBJ databases">
        <authorList>
            <person name="Kim J."/>
        </authorList>
    </citation>
    <scope>NUCLEOTIDE SEQUENCE [LARGE SCALE GENOMIC DNA]</scope>
    <source>
        <strain evidence="5 6">N4</strain>
    </source>
</reference>
<dbReference type="PROSITE" id="PS00211">
    <property type="entry name" value="ABC_TRANSPORTER_1"/>
    <property type="match status" value="1"/>
</dbReference>
<gene>
    <name evidence="5" type="ORF">FPZ44_12845</name>
</gene>
<name>A0A559J1Z3_9BACL</name>
<dbReference type="Gene3D" id="3.40.50.300">
    <property type="entry name" value="P-loop containing nucleotide triphosphate hydrolases"/>
    <property type="match status" value="1"/>
</dbReference>
<feature type="domain" description="ABC transporter" evidence="4">
    <location>
        <begin position="25"/>
        <end position="258"/>
    </location>
</feature>
<sequence length="326" mass="37129">MEHIIEVKQLTKAFTYYKKDTGIIHSFKNLIHRNSLTKMAVEDVSFSIRQGEMVGFLGPNGAGKSTTLKMLSGILHPTSGSATVMGYTPWKRHKDFKQQFSIVMGQKSQLWPDLPAADSIYLNKCIYQVEQDSYQRTLDELTDMLGVRDLLHVQVRRLSLGERMKMELIASLIHRPKLLFLDEPTIGLDLLAQKAIRQFLRHYNEQTNATIILTSHYMKDIEDLCPRVILIQGGRITYDGELQDVNAEYGDKRIMKLQFHEHVEREILLPFGNVLHHDGITAVIELESSNIADSSRQLLELLPVSDVLIAEIGAEEGIEALFQRQS</sequence>
<dbReference type="AlphaFoldDB" id="A0A559J1Z3"/>